<dbReference type="SUPFAM" id="SSF54991">
    <property type="entry name" value="Anticodon-binding domain of PheRS"/>
    <property type="match status" value="1"/>
</dbReference>
<evidence type="ECO:0000259" key="18">
    <source>
        <dbReference type="PROSITE" id="PS51447"/>
    </source>
</evidence>
<keyword evidence="10 15" id="KW-0460">Magnesium</keyword>
<dbReference type="InterPro" id="IPR005146">
    <property type="entry name" value="B3/B4_tRNA-bd"/>
</dbReference>
<dbReference type="PROSITE" id="PS51447">
    <property type="entry name" value="FDX_ACB"/>
    <property type="match status" value="1"/>
</dbReference>
<dbReference type="GO" id="GO:0005524">
    <property type="term" value="F:ATP binding"/>
    <property type="evidence" value="ECO:0007669"/>
    <property type="project" value="UniProtKB-UniRule"/>
</dbReference>
<feature type="domain" description="TRNA-binding" evidence="17">
    <location>
        <begin position="40"/>
        <end position="156"/>
    </location>
</feature>
<comment type="catalytic activity">
    <reaction evidence="14 15">
        <text>tRNA(Phe) + L-phenylalanine + ATP = L-phenylalanyl-tRNA(Phe) + AMP + diphosphate + H(+)</text>
        <dbReference type="Rhea" id="RHEA:19413"/>
        <dbReference type="Rhea" id="RHEA-COMP:9668"/>
        <dbReference type="Rhea" id="RHEA-COMP:9699"/>
        <dbReference type="ChEBI" id="CHEBI:15378"/>
        <dbReference type="ChEBI" id="CHEBI:30616"/>
        <dbReference type="ChEBI" id="CHEBI:33019"/>
        <dbReference type="ChEBI" id="CHEBI:58095"/>
        <dbReference type="ChEBI" id="CHEBI:78442"/>
        <dbReference type="ChEBI" id="CHEBI:78531"/>
        <dbReference type="ChEBI" id="CHEBI:456215"/>
        <dbReference type="EC" id="6.1.1.20"/>
    </reaction>
</comment>
<evidence type="ECO:0000256" key="4">
    <source>
        <dbReference type="ARBA" id="ARBA00022490"/>
    </source>
</evidence>
<evidence type="ECO:0000256" key="1">
    <source>
        <dbReference type="ARBA" id="ARBA00004496"/>
    </source>
</evidence>
<dbReference type="Gene3D" id="3.50.40.10">
    <property type="entry name" value="Phenylalanyl-trna Synthetase, Chain B, domain 3"/>
    <property type="match status" value="1"/>
</dbReference>
<feature type="domain" description="B5" evidence="19">
    <location>
        <begin position="419"/>
        <end position="499"/>
    </location>
</feature>
<dbReference type="RefSeq" id="WP_088818812.1">
    <property type="nucleotide sequence ID" value="NZ_FYEZ01000002.1"/>
</dbReference>
<keyword evidence="13 15" id="KW-0030">Aminoacyl-tRNA synthetase</keyword>
<reference evidence="20 21" key="1">
    <citation type="submission" date="2017-06" db="EMBL/GenBank/DDBJ databases">
        <authorList>
            <person name="Kim H.J."/>
            <person name="Triplett B.A."/>
        </authorList>
    </citation>
    <scope>NUCLEOTIDE SEQUENCE [LARGE SCALE GENOMIC DNA]</scope>
    <source>
        <strain evidence="20 21">DSM 22179</strain>
    </source>
</reference>
<evidence type="ECO:0000256" key="16">
    <source>
        <dbReference type="PROSITE-ProRule" id="PRU00209"/>
    </source>
</evidence>
<comment type="caution">
    <text evidence="15">Lacks conserved residue(s) required for the propagation of feature annotation.</text>
</comment>
<dbReference type="SUPFAM" id="SSF46955">
    <property type="entry name" value="Putative DNA-binding domain"/>
    <property type="match status" value="1"/>
</dbReference>
<dbReference type="Pfam" id="PF01588">
    <property type="entry name" value="tRNA_bind"/>
    <property type="match status" value="1"/>
</dbReference>
<dbReference type="EMBL" id="FYEZ01000002">
    <property type="protein sequence ID" value="SNC72536.1"/>
    <property type="molecule type" value="Genomic_DNA"/>
</dbReference>
<dbReference type="GO" id="GO:0006432">
    <property type="term" value="P:phenylalanyl-tRNA aminoacylation"/>
    <property type="evidence" value="ECO:0007669"/>
    <property type="project" value="UniProtKB-UniRule"/>
</dbReference>
<evidence type="ECO:0000256" key="9">
    <source>
        <dbReference type="ARBA" id="ARBA00022840"/>
    </source>
</evidence>
<evidence type="ECO:0000256" key="14">
    <source>
        <dbReference type="ARBA" id="ARBA00049255"/>
    </source>
</evidence>
<keyword evidence="8 15" id="KW-0547">Nucleotide-binding</keyword>
<proteinExistence type="inferred from homology"/>
<dbReference type="SUPFAM" id="SSF50249">
    <property type="entry name" value="Nucleic acid-binding proteins"/>
    <property type="match status" value="1"/>
</dbReference>
<dbReference type="Gene3D" id="2.40.50.140">
    <property type="entry name" value="Nucleic acid-binding proteins"/>
    <property type="match status" value="1"/>
</dbReference>
<protein>
    <recommendedName>
        <fullName evidence="15">Phenylalanine--tRNA ligase beta subunit</fullName>
        <ecNumber evidence="15">6.1.1.20</ecNumber>
    </recommendedName>
    <alternativeName>
        <fullName evidence="15">Phenylalanyl-tRNA synthetase beta subunit</fullName>
        <shortName evidence="15">PheRS</shortName>
    </alternativeName>
</protein>
<dbReference type="InterPro" id="IPR036690">
    <property type="entry name" value="Fdx_antiC-bd_sf"/>
</dbReference>
<gene>
    <name evidence="15" type="primary">pheT</name>
    <name evidence="20" type="ORF">SAMN05445756_1880</name>
</gene>
<evidence type="ECO:0000313" key="20">
    <source>
        <dbReference type="EMBL" id="SNC72536.1"/>
    </source>
</evidence>
<dbReference type="PROSITE" id="PS51483">
    <property type="entry name" value="B5"/>
    <property type="match status" value="1"/>
</dbReference>
<dbReference type="SMART" id="SM00874">
    <property type="entry name" value="B5"/>
    <property type="match status" value="1"/>
</dbReference>
<dbReference type="AlphaFoldDB" id="A0A212U327"/>
<name>A0A212U327_9MICO</name>
<dbReference type="Proteomes" id="UP000198122">
    <property type="component" value="Unassembled WGS sequence"/>
</dbReference>
<evidence type="ECO:0000256" key="3">
    <source>
        <dbReference type="ARBA" id="ARBA00011209"/>
    </source>
</evidence>
<dbReference type="Gene3D" id="3.30.56.10">
    <property type="match status" value="2"/>
</dbReference>
<evidence type="ECO:0000259" key="17">
    <source>
        <dbReference type="PROSITE" id="PS50886"/>
    </source>
</evidence>
<dbReference type="CDD" id="cd00769">
    <property type="entry name" value="PheRS_beta_core"/>
    <property type="match status" value="1"/>
</dbReference>
<dbReference type="InterPro" id="IPR002547">
    <property type="entry name" value="tRNA-bd_dom"/>
</dbReference>
<dbReference type="Pfam" id="PF03147">
    <property type="entry name" value="FDX-ACB"/>
    <property type="match status" value="1"/>
</dbReference>
<accession>A0A212U327</accession>
<keyword evidence="5 16" id="KW-0820">tRNA-binding</keyword>
<keyword evidence="4 15" id="KW-0963">Cytoplasm</keyword>
<dbReference type="EC" id="6.1.1.20" evidence="15"/>
<comment type="subcellular location">
    <subcellularLocation>
        <location evidence="1 15">Cytoplasm</location>
    </subcellularLocation>
</comment>
<feature type="domain" description="FDX-ACB" evidence="18">
    <location>
        <begin position="749"/>
        <end position="842"/>
    </location>
</feature>
<dbReference type="InterPro" id="IPR033714">
    <property type="entry name" value="tRNA_bind_bactPheRS"/>
</dbReference>
<dbReference type="InterPro" id="IPR005121">
    <property type="entry name" value="Fdx_antiC-bd"/>
</dbReference>
<evidence type="ECO:0000256" key="8">
    <source>
        <dbReference type="ARBA" id="ARBA00022741"/>
    </source>
</evidence>
<dbReference type="InterPro" id="IPR009061">
    <property type="entry name" value="DNA-bd_dom_put_sf"/>
</dbReference>
<evidence type="ECO:0000256" key="10">
    <source>
        <dbReference type="ARBA" id="ARBA00022842"/>
    </source>
</evidence>
<keyword evidence="9 15" id="KW-0067">ATP-binding</keyword>
<keyword evidence="7 15" id="KW-0479">Metal-binding</keyword>
<keyword evidence="6 15" id="KW-0436">Ligase</keyword>
<dbReference type="PANTHER" id="PTHR10947:SF0">
    <property type="entry name" value="PHENYLALANINE--TRNA LIGASE BETA SUBUNIT"/>
    <property type="match status" value="1"/>
</dbReference>
<dbReference type="PANTHER" id="PTHR10947">
    <property type="entry name" value="PHENYLALANYL-TRNA SYNTHETASE BETA CHAIN AND LEUCINE-RICH REPEAT-CONTAINING PROTEIN 47"/>
    <property type="match status" value="1"/>
</dbReference>
<dbReference type="CDD" id="cd02796">
    <property type="entry name" value="tRNA_bind_bactPheRS"/>
    <property type="match status" value="1"/>
</dbReference>
<evidence type="ECO:0000256" key="6">
    <source>
        <dbReference type="ARBA" id="ARBA00022598"/>
    </source>
</evidence>
<dbReference type="Pfam" id="PF03484">
    <property type="entry name" value="B5"/>
    <property type="match status" value="1"/>
</dbReference>
<sequence>MLIPISWLAEYVDLEPGTTGAEVAQALVSVGFEEESLGAEMITGPVVVGRVLSAEPEPQKNGKTINWCQVDVGEANGTGEPQGIVCGAHNFGPGDLVVVSLPGAVLAGGFAISERKTYGHLSAGMICSPSELGLGDEHDGIIVLPEFLGAEAAHLEPGTDALPLLGLDSETIEVNVTPDRGYAMSLRGLAREYAHVTGGSFRDPADLPVDEPAGPGLPVVLEDASPIRGVPGCDRYIVRTVRGVDPQAPTPRWMAKRLTDAGVRTHGLVVDVTNYVMLALGQPLHAFDAAAVSTGITVRRAEPGEELVTLDDKTRVLDAEDLVITSGGRPVALAGVMGGKHSEVGEGTTDVVLESAHFDAVSVARTARRHRLVSDASKRYERRVDPGVAPAAAQLAVDLLVEHGGGTAEAAFTEVDDTVEPEGFAFDTGLPSRLVGVDYPRETVLGRLGQIGCRIEGATGTSEHGTVTVTPPTWRPDLTGPAHLVEEVARLEGYDQIPSVLPQAPGGGGLTTAQRRRRILADLLADAGLHQAVTLPMTSADRWDALGYPEDDPRREALRLHNPLSAEEPFLRTELLQTLVAVVRRNLARGQRSSAVYELGRVFGTSGDAVAPVQEVGVEPSAEMLEQLAVAVPPQPHHAAAIIAGEWERQGWWGGARRADWSDAVEQVLTVARRLQVPVGLEQAQRAPWHPGRCARIVLEDGTTLGYAGELHPQLVAGLELPERTVAWEVDADLLISRSPEVSTHVDFSDQPQSYVDVALVTDVSVPARRIAEVLREGAGELLESVEMFDRYSGEQVGEGRVSTAWRLTFRAPDRTLTGDEVNTARDAAIARAVDELGAEHRG</sequence>
<dbReference type="InterPro" id="IPR041616">
    <property type="entry name" value="PheRS_beta_core"/>
</dbReference>
<dbReference type="PROSITE" id="PS50886">
    <property type="entry name" value="TRBD"/>
    <property type="match status" value="1"/>
</dbReference>
<dbReference type="Pfam" id="PF03483">
    <property type="entry name" value="B3_4"/>
    <property type="match status" value="1"/>
</dbReference>
<dbReference type="InterPro" id="IPR005147">
    <property type="entry name" value="tRNA_synthase_B5-dom"/>
</dbReference>
<dbReference type="OrthoDB" id="9805455at2"/>
<evidence type="ECO:0000256" key="2">
    <source>
        <dbReference type="ARBA" id="ARBA00008653"/>
    </source>
</evidence>
<evidence type="ECO:0000256" key="7">
    <source>
        <dbReference type="ARBA" id="ARBA00022723"/>
    </source>
</evidence>
<evidence type="ECO:0000256" key="15">
    <source>
        <dbReference type="HAMAP-Rule" id="MF_00283"/>
    </source>
</evidence>
<keyword evidence="21" id="KW-1185">Reference proteome</keyword>
<dbReference type="InterPro" id="IPR045060">
    <property type="entry name" value="Phe-tRNA-ligase_IIc_bsu"/>
</dbReference>
<evidence type="ECO:0000256" key="12">
    <source>
        <dbReference type="ARBA" id="ARBA00022917"/>
    </source>
</evidence>
<evidence type="ECO:0000259" key="19">
    <source>
        <dbReference type="PROSITE" id="PS51483"/>
    </source>
</evidence>
<dbReference type="InterPro" id="IPR020825">
    <property type="entry name" value="Phe-tRNA_synthase-like_B3/B4"/>
</dbReference>
<comment type="similarity">
    <text evidence="2 15">Belongs to the phenylalanyl-tRNA synthetase beta subunit family. Type 1 subfamily.</text>
</comment>
<evidence type="ECO:0000256" key="11">
    <source>
        <dbReference type="ARBA" id="ARBA00022884"/>
    </source>
</evidence>
<evidence type="ECO:0000256" key="13">
    <source>
        <dbReference type="ARBA" id="ARBA00023146"/>
    </source>
</evidence>
<dbReference type="SUPFAM" id="SSF55681">
    <property type="entry name" value="Class II aaRS and biotin synthetases"/>
    <property type="match status" value="1"/>
</dbReference>
<dbReference type="GO" id="GO:0000287">
    <property type="term" value="F:magnesium ion binding"/>
    <property type="evidence" value="ECO:0007669"/>
    <property type="project" value="UniProtKB-UniRule"/>
</dbReference>
<dbReference type="GO" id="GO:0009328">
    <property type="term" value="C:phenylalanine-tRNA ligase complex"/>
    <property type="evidence" value="ECO:0007669"/>
    <property type="project" value="TreeGrafter"/>
</dbReference>
<dbReference type="InterPro" id="IPR004532">
    <property type="entry name" value="Phe-tRNA-ligase_IIc_bsu_bact"/>
</dbReference>
<dbReference type="GO" id="GO:0004826">
    <property type="term" value="F:phenylalanine-tRNA ligase activity"/>
    <property type="evidence" value="ECO:0007669"/>
    <property type="project" value="UniProtKB-UniRule"/>
</dbReference>
<comment type="subunit">
    <text evidence="3 15">Tetramer of two alpha and two beta subunits.</text>
</comment>
<comment type="cofactor">
    <cofactor evidence="15">
        <name>Mg(2+)</name>
        <dbReference type="ChEBI" id="CHEBI:18420"/>
    </cofactor>
    <text evidence="15">Binds 2 magnesium ions per tetramer.</text>
</comment>
<feature type="binding site" evidence="15">
    <location>
        <position position="486"/>
    </location>
    <ligand>
        <name>Mg(2+)</name>
        <dbReference type="ChEBI" id="CHEBI:18420"/>
        <note>shared with alpha subunit</note>
    </ligand>
</feature>
<dbReference type="HAMAP" id="MF_00283">
    <property type="entry name" value="Phe_tRNA_synth_beta1"/>
    <property type="match status" value="1"/>
</dbReference>
<dbReference type="GO" id="GO:0000049">
    <property type="term" value="F:tRNA binding"/>
    <property type="evidence" value="ECO:0007669"/>
    <property type="project" value="UniProtKB-UniRule"/>
</dbReference>
<evidence type="ECO:0000313" key="21">
    <source>
        <dbReference type="Proteomes" id="UP000198122"/>
    </source>
</evidence>
<dbReference type="Pfam" id="PF17759">
    <property type="entry name" value="tRNA_synthFbeta"/>
    <property type="match status" value="1"/>
</dbReference>
<keyword evidence="11 16" id="KW-0694">RNA-binding</keyword>
<dbReference type="SMART" id="SM00896">
    <property type="entry name" value="FDX-ACB"/>
    <property type="match status" value="1"/>
</dbReference>
<dbReference type="NCBIfam" id="TIGR00472">
    <property type="entry name" value="pheT_bact"/>
    <property type="match status" value="1"/>
</dbReference>
<organism evidence="20 21">
    <name type="scientific">Kytococcus aerolatus</name>
    <dbReference type="NCBI Taxonomy" id="592308"/>
    <lineage>
        <taxon>Bacteria</taxon>
        <taxon>Bacillati</taxon>
        <taxon>Actinomycetota</taxon>
        <taxon>Actinomycetes</taxon>
        <taxon>Micrococcales</taxon>
        <taxon>Kytococcaceae</taxon>
        <taxon>Kytococcus</taxon>
    </lineage>
</organism>
<dbReference type="FunFam" id="3.50.40.10:FF:000001">
    <property type="entry name" value="Phenylalanine--tRNA ligase beta subunit"/>
    <property type="match status" value="1"/>
</dbReference>
<dbReference type="SUPFAM" id="SSF56037">
    <property type="entry name" value="PheT/TilS domain"/>
    <property type="match status" value="1"/>
</dbReference>
<dbReference type="Gene3D" id="3.30.70.380">
    <property type="entry name" value="Ferrodoxin-fold anticodon-binding domain"/>
    <property type="match status" value="1"/>
</dbReference>
<feature type="binding site" evidence="15">
    <location>
        <position position="487"/>
    </location>
    <ligand>
        <name>Mg(2+)</name>
        <dbReference type="ChEBI" id="CHEBI:18420"/>
        <note>shared with alpha subunit</note>
    </ligand>
</feature>
<dbReference type="Gene3D" id="3.30.930.10">
    <property type="entry name" value="Bira Bifunctional Protein, Domain 2"/>
    <property type="match status" value="1"/>
</dbReference>
<dbReference type="SMART" id="SM00873">
    <property type="entry name" value="B3_4"/>
    <property type="match status" value="1"/>
</dbReference>
<feature type="binding site" evidence="15">
    <location>
        <position position="477"/>
    </location>
    <ligand>
        <name>Mg(2+)</name>
        <dbReference type="ChEBI" id="CHEBI:18420"/>
        <note>shared with alpha subunit</note>
    </ligand>
</feature>
<keyword evidence="12 15" id="KW-0648">Protein biosynthesis</keyword>
<dbReference type="InterPro" id="IPR045864">
    <property type="entry name" value="aa-tRNA-synth_II/BPL/LPL"/>
</dbReference>
<evidence type="ECO:0000256" key="5">
    <source>
        <dbReference type="ARBA" id="ARBA00022555"/>
    </source>
</evidence>
<dbReference type="InterPro" id="IPR012340">
    <property type="entry name" value="NA-bd_OB-fold"/>
</dbReference>